<evidence type="ECO:0000313" key="1">
    <source>
        <dbReference type="EMBL" id="CAH2218898.1"/>
    </source>
</evidence>
<proteinExistence type="predicted"/>
<sequence>MAAPLDSPSTFSKEEILDAPDEIPQAEGLPATLQVEDLAVLATKGDIKALMLNI</sequence>
<keyword evidence="2" id="KW-1185">Reference proteome</keyword>
<dbReference type="EMBL" id="OW240912">
    <property type="protein sequence ID" value="CAH2218898.1"/>
    <property type="molecule type" value="Genomic_DNA"/>
</dbReference>
<dbReference type="Proteomes" id="UP001295444">
    <property type="component" value="Chromosome 01"/>
</dbReference>
<reference evidence="1" key="1">
    <citation type="submission" date="2022-03" db="EMBL/GenBank/DDBJ databases">
        <authorList>
            <person name="Alioto T."/>
            <person name="Alioto T."/>
            <person name="Gomez Garrido J."/>
        </authorList>
    </citation>
    <scope>NUCLEOTIDE SEQUENCE</scope>
</reference>
<gene>
    <name evidence="1" type="ORF">PECUL_23A039046</name>
</gene>
<dbReference type="AlphaFoldDB" id="A0AAD1VHZ0"/>
<protein>
    <submittedName>
        <fullName evidence="1">Uncharacterized protein</fullName>
    </submittedName>
</protein>
<evidence type="ECO:0000313" key="2">
    <source>
        <dbReference type="Proteomes" id="UP001295444"/>
    </source>
</evidence>
<organism evidence="1 2">
    <name type="scientific">Pelobates cultripes</name>
    <name type="common">Western spadefoot toad</name>
    <dbReference type="NCBI Taxonomy" id="61616"/>
    <lineage>
        <taxon>Eukaryota</taxon>
        <taxon>Metazoa</taxon>
        <taxon>Chordata</taxon>
        <taxon>Craniata</taxon>
        <taxon>Vertebrata</taxon>
        <taxon>Euteleostomi</taxon>
        <taxon>Amphibia</taxon>
        <taxon>Batrachia</taxon>
        <taxon>Anura</taxon>
        <taxon>Pelobatoidea</taxon>
        <taxon>Pelobatidae</taxon>
        <taxon>Pelobates</taxon>
    </lineage>
</organism>
<accession>A0AAD1VHZ0</accession>
<name>A0AAD1VHZ0_PELCU</name>